<proteinExistence type="predicted"/>
<accession>A0A0C2R2T5</accession>
<gene>
    <name evidence="3" type="ORF">KP78_35240</name>
</gene>
<dbReference type="EMBL" id="JXRP01000019">
    <property type="protein sequence ID" value="KIL44560.1"/>
    <property type="molecule type" value="Genomic_DNA"/>
</dbReference>
<dbReference type="RefSeq" id="WP_041090453.1">
    <property type="nucleotide sequence ID" value="NZ_JXRP01000019.1"/>
</dbReference>
<sequence>MEHRQSDHSKQGENQPAPADKLNEPSSGGKRKEGEEIIYFPKMKKLKTSVKVSDFRTSWIIGKGLLKRSRPILIAAAVSTIFASLAFSVMDPSFSGYTEPVLRDQQENQPDTLPAQQAAAKVTIPAMSMWIVQAGVYKEASSAEAIVNQLKAEMPVVQIKQEDKVAIWVGATGGEAEAKVIANQYASENLSLYVKEVSRPQIDLVLTPADTAWLQSLTAFISAGWSESNDLAVPEELVITAPENKSLQPISTKLTELNDAAEDAGRNQAFLELIRSVWELTPIES</sequence>
<comment type="caution">
    <text evidence="3">The sequence shown here is derived from an EMBL/GenBank/DDBJ whole genome shotgun (WGS) entry which is preliminary data.</text>
</comment>
<feature type="transmembrane region" description="Helical" evidence="2">
    <location>
        <begin position="72"/>
        <end position="90"/>
    </location>
</feature>
<feature type="region of interest" description="Disordered" evidence="1">
    <location>
        <begin position="1"/>
        <end position="34"/>
    </location>
</feature>
<organism evidence="3 4">
    <name type="scientific">Jeotgalibacillus soli</name>
    <dbReference type="NCBI Taxonomy" id="889306"/>
    <lineage>
        <taxon>Bacteria</taxon>
        <taxon>Bacillati</taxon>
        <taxon>Bacillota</taxon>
        <taxon>Bacilli</taxon>
        <taxon>Bacillales</taxon>
        <taxon>Caryophanaceae</taxon>
        <taxon>Jeotgalibacillus</taxon>
    </lineage>
</organism>
<evidence type="ECO:0000256" key="1">
    <source>
        <dbReference type="SAM" id="MobiDB-lite"/>
    </source>
</evidence>
<dbReference type="PATRIC" id="fig|889306.3.peg.3541"/>
<dbReference type="AlphaFoldDB" id="A0A0C2R2T5"/>
<evidence type="ECO:0000256" key="2">
    <source>
        <dbReference type="SAM" id="Phobius"/>
    </source>
</evidence>
<keyword evidence="4" id="KW-1185">Reference proteome</keyword>
<keyword evidence="2" id="KW-0472">Membrane</keyword>
<keyword evidence="2" id="KW-0812">Transmembrane</keyword>
<feature type="compositionally biased region" description="Basic and acidic residues" evidence="1">
    <location>
        <begin position="1"/>
        <end position="11"/>
    </location>
</feature>
<evidence type="ECO:0000313" key="3">
    <source>
        <dbReference type="EMBL" id="KIL44560.1"/>
    </source>
</evidence>
<dbReference type="STRING" id="889306.KP78_35240"/>
<protein>
    <recommendedName>
        <fullName evidence="5">SPOR domain-containing protein</fullName>
    </recommendedName>
</protein>
<evidence type="ECO:0008006" key="5">
    <source>
        <dbReference type="Google" id="ProtNLM"/>
    </source>
</evidence>
<dbReference type="Proteomes" id="UP000031938">
    <property type="component" value="Unassembled WGS sequence"/>
</dbReference>
<dbReference type="OrthoDB" id="2452434at2"/>
<name>A0A0C2R2T5_9BACL</name>
<evidence type="ECO:0000313" key="4">
    <source>
        <dbReference type="Proteomes" id="UP000031938"/>
    </source>
</evidence>
<reference evidence="3 4" key="1">
    <citation type="submission" date="2015-01" db="EMBL/GenBank/DDBJ databases">
        <title>Genome sequencing of Jeotgalibacillus soli.</title>
        <authorList>
            <person name="Goh K.M."/>
            <person name="Chan K.-G."/>
            <person name="Yaakop A.S."/>
            <person name="Ee R."/>
            <person name="Gan H.M."/>
            <person name="Chan C.S."/>
        </authorList>
    </citation>
    <scope>NUCLEOTIDE SEQUENCE [LARGE SCALE GENOMIC DNA]</scope>
    <source>
        <strain evidence="3 4">P9</strain>
    </source>
</reference>
<keyword evidence="2" id="KW-1133">Transmembrane helix</keyword>